<evidence type="ECO:0000313" key="2">
    <source>
        <dbReference type="EMBL" id="TRD23071.1"/>
    </source>
</evidence>
<dbReference type="Pfam" id="PF06082">
    <property type="entry name" value="YjbH"/>
    <property type="match status" value="1"/>
</dbReference>
<dbReference type="AlphaFoldDB" id="A0A547Q9Q1"/>
<evidence type="ECO:0000256" key="1">
    <source>
        <dbReference type="SAM" id="MobiDB-lite"/>
    </source>
</evidence>
<gene>
    <name evidence="2" type="ORF">FEV53_02590</name>
</gene>
<keyword evidence="3" id="KW-1185">Reference proteome</keyword>
<sequence>MEFIICSLRPYARDCCAAEHRNTAECGRSAPPRGIRAARPAISGAGRFTRRLDPDSREGREQSSGSPTMRRSARPVFTALMGLTALVAVPASAETLRFPNLNFYGMTGAIDTPTALSQPDAEVGVTFSRFADLARTTLSFQVLPRVQAAFRYSGFLPMDPEGGNNEFDFWDRSFDITVQLLDEQKYLPAVKIGVQDFIGTGIQSSEYVVATKRFWGDTVTVSAGLGWGRLGRYDDIGTPFGDRPDRDYGLGGKLELDGLFRGPVAPFGSIIWRPNDKLSVFAEYSSDTYGLETGFESDSRNRMFDRDTPMNYGISYRFNNAVELGAYSLFGSEVGVRLSFNGNPSRPPVVGQTGPGPGVVAQRPSRASAPQQWSTGWRAIPEVEQGLMNQLNRQLEDDGVEVVAMRVVSGSDIEVTVRNSRYPAPAQAIGRVSRAMTRVLPSSIETFRVVMEREGLRSSQTILRRSDLERLVNSPDAAEQLLARTQITEAGPAPVGTVVNAFSFPKFSWSLSPYLRRVFFDPTEPVRLEFGVELGAEYEPVDGLVFSGTVAQRLLGDTSTNVDYRSNLPAVRTDASRYADESNFGIENLQGAYYFNITENVYGRVTAGYLERMFGGVSAEALWKPVGSKLGLGVELSYAKKRDYDRGFGFRDYDVVTGHLAAYYELPMGFDLQVLAGRYLAEDWGATVALQRTFANGWEIGAYATKTDVSDEDFGEGSFDKGISVKIPVTWFSGKPSRSSFNGDLRSLERDGGAILRVSGRLYNRVRGRQETEIVEQWGSVWR</sequence>
<name>A0A547Q9Q1_9RHOB</name>
<reference evidence="2 3" key="1">
    <citation type="submission" date="2019-06" db="EMBL/GenBank/DDBJ databases">
        <title>Paenimaribius caenipelagi gen. nov., sp. nov., isolated from a tidal flat.</title>
        <authorList>
            <person name="Yoon J.-H."/>
        </authorList>
    </citation>
    <scope>NUCLEOTIDE SEQUENCE [LARGE SCALE GENOMIC DNA]</scope>
    <source>
        <strain evidence="2 3">JBTF-M29</strain>
    </source>
</reference>
<evidence type="ECO:0000313" key="3">
    <source>
        <dbReference type="Proteomes" id="UP000318590"/>
    </source>
</evidence>
<dbReference type="OrthoDB" id="19542at2"/>
<accession>A0A547Q9Q1</accession>
<dbReference type="EMBL" id="VFSV01000003">
    <property type="protein sequence ID" value="TRD23071.1"/>
    <property type="molecule type" value="Genomic_DNA"/>
</dbReference>
<comment type="caution">
    <text evidence="2">The sequence shown here is derived from an EMBL/GenBank/DDBJ whole genome shotgun (WGS) entry which is preliminary data.</text>
</comment>
<protein>
    <submittedName>
        <fullName evidence="2">YjbH domain-containing protein</fullName>
    </submittedName>
</protein>
<organism evidence="2 3">
    <name type="scientific">Palleronia caenipelagi</name>
    <dbReference type="NCBI Taxonomy" id="2489174"/>
    <lineage>
        <taxon>Bacteria</taxon>
        <taxon>Pseudomonadati</taxon>
        <taxon>Pseudomonadota</taxon>
        <taxon>Alphaproteobacteria</taxon>
        <taxon>Rhodobacterales</taxon>
        <taxon>Roseobacteraceae</taxon>
        <taxon>Palleronia</taxon>
    </lineage>
</organism>
<feature type="compositionally biased region" description="Basic and acidic residues" evidence="1">
    <location>
        <begin position="50"/>
        <end position="61"/>
    </location>
</feature>
<proteinExistence type="predicted"/>
<feature type="region of interest" description="Disordered" evidence="1">
    <location>
        <begin position="46"/>
        <end position="71"/>
    </location>
</feature>
<dbReference type="Proteomes" id="UP000318590">
    <property type="component" value="Unassembled WGS sequence"/>
</dbReference>
<dbReference type="InterPro" id="IPR010344">
    <property type="entry name" value="YbjH"/>
</dbReference>